<dbReference type="AlphaFoldDB" id="A0A7X1KBX9"/>
<evidence type="ECO:0000259" key="2">
    <source>
        <dbReference type="Pfam" id="PF20674"/>
    </source>
</evidence>
<proteinExistence type="predicted"/>
<organism evidence="3 4">
    <name type="scientific">Novosphingobium aerophilum</name>
    <dbReference type="NCBI Taxonomy" id="2839843"/>
    <lineage>
        <taxon>Bacteria</taxon>
        <taxon>Pseudomonadati</taxon>
        <taxon>Pseudomonadota</taxon>
        <taxon>Alphaproteobacteria</taxon>
        <taxon>Sphingomonadales</taxon>
        <taxon>Sphingomonadaceae</taxon>
        <taxon>Novosphingobium</taxon>
    </lineage>
</organism>
<feature type="chain" id="PRO_5031179941" description="SpaA-like prealbumin fold domain-containing protein" evidence="1">
    <location>
        <begin position="33"/>
        <end position="625"/>
    </location>
</feature>
<feature type="domain" description="SpaA-like prealbumin fold" evidence="2">
    <location>
        <begin position="242"/>
        <end position="361"/>
    </location>
</feature>
<feature type="signal peptide" evidence="1">
    <location>
        <begin position="1"/>
        <end position="32"/>
    </location>
</feature>
<feature type="domain" description="SpaA-like prealbumin fold" evidence="2">
    <location>
        <begin position="365"/>
        <end position="478"/>
    </location>
</feature>
<sequence length="625" mass="62749">MWRWLARALARFGWRLLLGPLLVLASTGTASAANCSYATAQGSTGPSNWQTYCWIDFTGYNDVQARSASGQSYALTLQDGSVMSFVLRVSGAAIFASATPTWGGAAVGNTAFLGIPGRPALYQSSAGTTTVSFTGITITPPAGVAAVSNYMFVAGDAESSNETESLSFQSNGGGWVLLDQIGPISGATYPTVSGAGTATFTTTGVPGTVGAYIAGSTTPTTVTATIVGGGLQGAMFAVRFASIRLNTQISGTRANPSDQFTFSINATSGGTVLASGTSSGSGLGPFAAAALSVAASVPVTVNQTMAAGSTSTLARYRTTLTCTNSNAGSGTSLPSGLVTTSYGFAALQFGDAVQCTFTETPFPQLTLGKALAASGRQFAGDQFVMRIEQGGSVVASATTTGTGATVTTGTTPQFQASPGNTYRFNETAAGTTVLTQYTSALACSNANAGSATALPGTVGGTITPAMGDVVTCTITNTRIAANARLTIAKDAAPVSDPVNGTTNPKLIPGAVVRYTFAVTNTGPSAVDANAVWLIDAVPPQLSIGTAASPVFTDGSPASGLTFTPGTDIRFSNAATAPTSFAGCTYTPVAAYDPAVRFVCLNPKGIMAGSTGTPPGFTLSIQAQVR</sequence>
<keyword evidence="1" id="KW-0732">Signal</keyword>
<dbReference type="EMBL" id="JACLAU010000009">
    <property type="protein sequence ID" value="MBC2651741.1"/>
    <property type="molecule type" value="Genomic_DNA"/>
</dbReference>
<evidence type="ECO:0000313" key="4">
    <source>
        <dbReference type="Proteomes" id="UP000520156"/>
    </source>
</evidence>
<dbReference type="InterPro" id="IPR048834">
    <property type="entry name" value="SpaA_pre-album"/>
</dbReference>
<evidence type="ECO:0000256" key="1">
    <source>
        <dbReference type="SAM" id="SignalP"/>
    </source>
</evidence>
<evidence type="ECO:0000313" key="3">
    <source>
        <dbReference type="EMBL" id="MBC2651741.1"/>
    </source>
</evidence>
<dbReference type="Pfam" id="PF20674">
    <property type="entry name" value="SpaA_3"/>
    <property type="match status" value="2"/>
</dbReference>
<comment type="caution">
    <text evidence="3">The sequence shown here is derived from an EMBL/GenBank/DDBJ whole genome shotgun (WGS) entry which is preliminary data.</text>
</comment>
<protein>
    <recommendedName>
        <fullName evidence="2">SpaA-like prealbumin fold domain-containing protein</fullName>
    </recommendedName>
</protein>
<dbReference type="Proteomes" id="UP000520156">
    <property type="component" value="Unassembled WGS sequence"/>
</dbReference>
<accession>A0A7X1KBX9</accession>
<keyword evidence="4" id="KW-1185">Reference proteome</keyword>
<name>A0A7X1KBX9_9SPHN</name>
<reference evidence="3 4" key="1">
    <citation type="submission" date="2020-08" db="EMBL/GenBank/DDBJ databases">
        <title>The genome sequence of Novosphingobium flavum 4Y4.</title>
        <authorList>
            <person name="Liu Y."/>
        </authorList>
    </citation>
    <scope>NUCLEOTIDE SEQUENCE [LARGE SCALE GENOMIC DNA]</scope>
    <source>
        <strain evidence="3 4">4Y4</strain>
    </source>
</reference>
<gene>
    <name evidence="3" type="ORF">H7F49_08495</name>
</gene>